<dbReference type="GO" id="GO:0005524">
    <property type="term" value="F:ATP binding"/>
    <property type="evidence" value="ECO:0007669"/>
    <property type="project" value="InterPro"/>
</dbReference>
<reference evidence="2" key="1">
    <citation type="submission" date="2019-10" db="EMBL/GenBank/DDBJ databases">
        <title>Conservation and host-specific expression of non-tandemly repeated heterogenous ribosome RNA gene in arbuscular mycorrhizal fungi.</title>
        <authorList>
            <person name="Maeda T."/>
            <person name="Kobayashi Y."/>
            <person name="Nakagawa T."/>
            <person name="Ezawa T."/>
            <person name="Yamaguchi K."/>
            <person name="Bino T."/>
            <person name="Nishimoto Y."/>
            <person name="Shigenobu S."/>
            <person name="Kawaguchi M."/>
        </authorList>
    </citation>
    <scope>NUCLEOTIDE SEQUENCE</scope>
    <source>
        <strain evidence="2">HR1</strain>
    </source>
</reference>
<feature type="domain" description="Protein kinase" evidence="1">
    <location>
        <begin position="1"/>
        <end position="318"/>
    </location>
</feature>
<name>A0A8H3QXM2_9GLOM</name>
<sequence>MSSRQNADLDNMDFIEDESKIKSNIIFGKWLDCEKKRDSLHANQSVDYLEYVNFNQFDLIENTNKGGAFIALKRLHNSQNISEEYFKQLYKYHRCLQSGSVADCFGITKDPTSNYMFVMRYYENGDLHSYLDEAQGMLGLIHGHFHGGNLLVENEPGSVDTCIVDVGLHGPIDKKDTNKIYGVLPYVAPEILKGNPPTKASDIYSFGIIMWTLSAGVRPWFYIQLMIQCWHPDPSKRPTASNLHELLGNWTIAICDDPDPSEISNQFDIAEEEKFSDLERNKFRQQTIHSQAFYTSRLLHFPELINTFRHSSEDLKFL</sequence>
<dbReference type="OrthoDB" id="6718656at2759"/>
<comment type="caution">
    <text evidence="2">The sequence shown here is derived from an EMBL/GenBank/DDBJ whole genome shotgun (WGS) entry which is preliminary data.</text>
</comment>
<dbReference type="Proteomes" id="UP000615446">
    <property type="component" value="Unassembled WGS sequence"/>
</dbReference>
<organism evidence="2 3">
    <name type="scientific">Rhizophagus clarus</name>
    <dbReference type="NCBI Taxonomy" id="94130"/>
    <lineage>
        <taxon>Eukaryota</taxon>
        <taxon>Fungi</taxon>
        <taxon>Fungi incertae sedis</taxon>
        <taxon>Mucoromycota</taxon>
        <taxon>Glomeromycotina</taxon>
        <taxon>Glomeromycetes</taxon>
        <taxon>Glomerales</taxon>
        <taxon>Glomeraceae</taxon>
        <taxon>Rhizophagus</taxon>
    </lineage>
</organism>
<evidence type="ECO:0000313" key="2">
    <source>
        <dbReference type="EMBL" id="GES95751.1"/>
    </source>
</evidence>
<dbReference type="SUPFAM" id="SSF56112">
    <property type="entry name" value="Protein kinase-like (PK-like)"/>
    <property type="match status" value="1"/>
</dbReference>
<dbReference type="Gene3D" id="1.10.510.10">
    <property type="entry name" value="Transferase(Phosphotransferase) domain 1"/>
    <property type="match status" value="2"/>
</dbReference>
<accession>A0A8H3QXM2</accession>
<proteinExistence type="predicted"/>
<dbReference type="PANTHER" id="PTHR23257">
    <property type="entry name" value="SERINE-THREONINE PROTEIN KINASE"/>
    <property type="match status" value="1"/>
</dbReference>
<keyword evidence="2" id="KW-0808">Transferase</keyword>
<protein>
    <submittedName>
        <fullName evidence="2">Kinase-like domain-containing protein</fullName>
    </submittedName>
</protein>
<dbReference type="InterPro" id="IPR000719">
    <property type="entry name" value="Prot_kinase_dom"/>
</dbReference>
<keyword evidence="2" id="KW-0418">Kinase</keyword>
<dbReference type="GO" id="GO:0004672">
    <property type="term" value="F:protein kinase activity"/>
    <property type="evidence" value="ECO:0007669"/>
    <property type="project" value="InterPro"/>
</dbReference>
<dbReference type="Pfam" id="PF00069">
    <property type="entry name" value="Pkinase"/>
    <property type="match status" value="1"/>
</dbReference>
<dbReference type="GO" id="GO:0005737">
    <property type="term" value="C:cytoplasm"/>
    <property type="evidence" value="ECO:0007669"/>
    <property type="project" value="TreeGrafter"/>
</dbReference>
<evidence type="ECO:0000259" key="1">
    <source>
        <dbReference type="PROSITE" id="PS50011"/>
    </source>
</evidence>
<gene>
    <name evidence="2" type="ORF">RCL2_002241100</name>
</gene>
<dbReference type="PROSITE" id="PS50011">
    <property type="entry name" value="PROTEIN_KINASE_DOM"/>
    <property type="match status" value="1"/>
</dbReference>
<dbReference type="AlphaFoldDB" id="A0A8H3QXM2"/>
<dbReference type="GO" id="GO:0007165">
    <property type="term" value="P:signal transduction"/>
    <property type="evidence" value="ECO:0007669"/>
    <property type="project" value="TreeGrafter"/>
</dbReference>
<dbReference type="InterPro" id="IPR011009">
    <property type="entry name" value="Kinase-like_dom_sf"/>
</dbReference>
<evidence type="ECO:0000313" key="3">
    <source>
        <dbReference type="Proteomes" id="UP000615446"/>
    </source>
</evidence>
<dbReference type="InterPro" id="IPR050167">
    <property type="entry name" value="Ser_Thr_protein_kinase"/>
</dbReference>
<dbReference type="EMBL" id="BLAL01000244">
    <property type="protein sequence ID" value="GES95751.1"/>
    <property type="molecule type" value="Genomic_DNA"/>
</dbReference>